<protein>
    <submittedName>
        <fullName evidence="3">Cell surface protein</fullName>
    </submittedName>
</protein>
<gene>
    <name evidence="3" type="ORF">X560_2173</name>
</gene>
<proteinExistence type="predicted"/>
<dbReference type="InterPro" id="IPR027994">
    <property type="entry name" value="WxL_dom"/>
</dbReference>
<dbReference type="RefSeq" id="WP_007477325.1">
    <property type="nucleotide sequence ID" value="NZ_KQ130619.1"/>
</dbReference>
<feature type="region of interest" description="Disordered" evidence="1">
    <location>
        <begin position="45"/>
        <end position="76"/>
    </location>
</feature>
<dbReference type="PATRIC" id="fig|1430899.3.peg.2222"/>
<comment type="caution">
    <text evidence="3">The sequence shown here is derived from an EMBL/GenBank/DDBJ whole genome shotgun (WGS) entry which is preliminary data.</text>
</comment>
<reference evidence="3 4" key="1">
    <citation type="journal article" date="2015" name="Genome Biol. Evol.">
        <title>Comparative Genomics of Listeria Sensu Lato: Genus-Wide Differences in Evolutionary Dynamics and the Progressive Gain of Complex, Potentially Pathogenicity-Related Traits through Lateral Gene Transfer.</title>
        <authorList>
            <person name="Chiara M."/>
            <person name="Caruso M."/>
            <person name="D'Erchia A.M."/>
            <person name="Manzari C."/>
            <person name="Fraccalvieri R."/>
            <person name="Goffredo E."/>
            <person name="Latorre L."/>
            <person name="Miccolupo A."/>
            <person name="Padalino I."/>
            <person name="Santagada G."/>
            <person name="Chiocco D."/>
            <person name="Pesole G."/>
            <person name="Horner D.S."/>
            <person name="Parisi A."/>
        </authorList>
    </citation>
    <scope>NUCLEOTIDE SEQUENCE [LARGE SCALE GENOMIC DNA]</scope>
    <source>
        <strain evidence="3 4">1991</strain>
    </source>
</reference>
<organism evidence="3 4">
    <name type="scientific">Listeria fleischmannii 1991</name>
    <dbReference type="NCBI Taxonomy" id="1430899"/>
    <lineage>
        <taxon>Bacteria</taxon>
        <taxon>Bacillati</taxon>
        <taxon>Bacillota</taxon>
        <taxon>Bacilli</taxon>
        <taxon>Bacillales</taxon>
        <taxon>Listeriaceae</taxon>
        <taxon>Listeria</taxon>
    </lineage>
</organism>
<evidence type="ECO:0000259" key="2">
    <source>
        <dbReference type="Pfam" id="PF13731"/>
    </source>
</evidence>
<dbReference type="Proteomes" id="UP000052258">
    <property type="component" value="Unassembled WGS sequence"/>
</dbReference>
<dbReference type="EMBL" id="AZHO01000030">
    <property type="protein sequence ID" value="KMT58347.1"/>
    <property type="molecule type" value="Genomic_DNA"/>
</dbReference>
<evidence type="ECO:0000256" key="1">
    <source>
        <dbReference type="SAM" id="MobiDB-lite"/>
    </source>
</evidence>
<dbReference type="AlphaFoldDB" id="A0A0J8G6X3"/>
<name>A0A0J8G6X3_9LIST</name>
<dbReference type="Pfam" id="PF13731">
    <property type="entry name" value="WxL"/>
    <property type="match status" value="1"/>
</dbReference>
<evidence type="ECO:0000313" key="4">
    <source>
        <dbReference type="Proteomes" id="UP000052258"/>
    </source>
</evidence>
<dbReference type="OrthoDB" id="2356942at2"/>
<keyword evidence="4" id="KW-1185">Reference proteome</keyword>
<sequence>MKDSLKWLMASGIFVTTIFSGGAYALSADGGSITSDADMIYEKNTDITNPIDPTDPGNEITPDPDEPRQPGTAGPLSIDFASNLHFGQQKMSGKQETYYAKLTQVVETKTGAKKDVPNYVQVTDNRGTNSGWHLTVKQNGQLKNGANVLEGAQISLLNSTLVTLHDGEKPTANALVMLDAISGDAAEIVNAKNGSGSGTWANLFGKDISEAAKSVKLVVPGKTKKVEGSYKTTLTFELIDSPA</sequence>
<evidence type="ECO:0000313" key="3">
    <source>
        <dbReference type="EMBL" id="KMT58347.1"/>
    </source>
</evidence>
<feature type="domain" description="WxL" evidence="2">
    <location>
        <begin position="31"/>
        <end position="242"/>
    </location>
</feature>
<accession>A0A0J8G6X3</accession>